<proteinExistence type="predicted"/>
<organism evidence="2 3">
    <name type="scientific">Zea mays</name>
    <name type="common">Maize</name>
    <dbReference type="NCBI Taxonomy" id="4577"/>
    <lineage>
        <taxon>Eukaryota</taxon>
        <taxon>Viridiplantae</taxon>
        <taxon>Streptophyta</taxon>
        <taxon>Embryophyta</taxon>
        <taxon>Tracheophyta</taxon>
        <taxon>Spermatophyta</taxon>
        <taxon>Magnoliopsida</taxon>
        <taxon>Liliopsida</taxon>
        <taxon>Poales</taxon>
        <taxon>Poaceae</taxon>
        <taxon>PACMAD clade</taxon>
        <taxon>Panicoideae</taxon>
        <taxon>Andropogonodae</taxon>
        <taxon>Andropogoneae</taxon>
        <taxon>Tripsacinae</taxon>
        <taxon>Zea</taxon>
    </lineage>
</organism>
<keyword evidence="3" id="KW-1185">Reference proteome</keyword>
<evidence type="ECO:0000313" key="2">
    <source>
        <dbReference type="EnsemblPlants" id="Zm00001eb333710_P001"/>
    </source>
</evidence>
<dbReference type="Gramene" id="Zm00001eb333710_T001">
    <property type="protein sequence ID" value="Zm00001eb333710_P001"/>
    <property type="gene ID" value="Zm00001eb333710"/>
</dbReference>
<reference evidence="2" key="3">
    <citation type="submission" date="2021-05" db="UniProtKB">
        <authorList>
            <consortium name="EnsemblPlants"/>
        </authorList>
    </citation>
    <scope>IDENTIFICATION</scope>
    <source>
        <strain evidence="2">cv. B73</strain>
    </source>
</reference>
<accession>A0A804QGJ5</accession>
<dbReference type="InParanoid" id="A0A804QGJ5"/>
<evidence type="ECO:0000313" key="3">
    <source>
        <dbReference type="Proteomes" id="UP000007305"/>
    </source>
</evidence>
<sequence length="163" mass="15958">MLAGSDAAYVCKALVVSNKGSRSIWSSNEAAGGGQGQGRRCKAGAAAGPRAGTRVGGAVARLEQRQGHGRGQGRAAALLERVRSGSPPHRQSCGGLIPAGEPPLPSAGTPLSPVASPSADSLASLASIAVLHHGALGGATNPVIPDSVAPELGGDSGHIPLMP</sequence>
<reference evidence="3" key="1">
    <citation type="journal article" date="2009" name="Science">
        <title>The B73 maize genome: complexity, diversity, and dynamics.</title>
        <authorList>
            <person name="Schnable P.S."/>
            <person name="Ware D."/>
            <person name="Fulton R.S."/>
            <person name="Stein J.C."/>
            <person name="Wei F."/>
            <person name="Pasternak S."/>
            <person name="Liang C."/>
            <person name="Zhang J."/>
            <person name="Fulton L."/>
            <person name="Graves T.A."/>
            <person name="Minx P."/>
            <person name="Reily A.D."/>
            <person name="Courtney L."/>
            <person name="Kruchowski S.S."/>
            <person name="Tomlinson C."/>
            <person name="Strong C."/>
            <person name="Delehaunty K."/>
            <person name="Fronick C."/>
            <person name="Courtney B."/>
            <person name="Rock S.M."/>
            <person name="Belter E."/>
            <person name="Du F."/>
            <person name="Kim K."/>
            <person name="Abbott R.M."/>
            <person name="Cotton M."/>
            <person name="Levy A."/>
            <person name="Marchetto P."/>
            <person name="Ochoa K."/>
            <person name="Jackson S.M."/>
            <person name="Gillam B."/>
            <person name="Chen W."/>
            <person name="Yan L."/>
            <person name="Higginbotham J."/>
            <person name="Cardenas M."/>
            <person name="Waligorski J."/>
            <person name="Applebaum E."/>
            <person name="Phelps L."/>
            <person name="Falcone J."/>
            <person name="Kanchi K."/>
            <person name="Thane T."/>
            <person name="Scimone A."/>
            <person name="Thane N."/>
            <person name="Henke J."/>
            <person name="Wang T."/>
            <person name="Ruppert J."/>
            <person name="Shah N."/>
            <person name="Rotter K."/>
            <person name="Hodges J."/>
            <person name="Ingenthron E."/>
            <person name="Cordes M."/>
            <person name="Kohlberg S."/>
            <person name="Sgro J."/>
            <person name="Delgado B."/>
            <person name="Mead K."/>
            <person name="Chinwalla A."/>
            <person name="Leonard S."/>
            <person name="Crouse K."/>
            <person name="Collura K."/>
            <person name="Kudrna D."/>
            <person name="Currie J."/>
            <person name="He R."/>
            <person name="Angelova A."/>
            <person name="Rajasekar S."/>
            <person name="Mueller T."/>
            <person name="Lomeli R."/>
            <person name="Scara G."/>
            <person name="Ko A."/>
            <person name="Delaney K."/>
            <person name="Wissotski M."/>
            <person name="Lopez G."/>
            <person name="Campos D."/>
            <person name="Braidotti M."/>
            <person name="Ashley E."/>
            <person name="Golser W."/>
            <person name="Kim H."/>
            <person name="Lee S."/>
            <person name="Lin J."/>
            <person name="Dujmic Z."/>
            <person name="Kim W."/>
            <person name="Talag J."/>
            <person name="Zuccolo A."/>
            <person name="Fan C."/>
            <person name="Sebastian A."/>
            <person name="Kramer M."/>
            <person name="Spiegel L."/>
            <person name="Nascimento L."/>
            <person name="Zutavern T."/>
            <person name="Miller B."/>
            <person name="Ambroise C."/>
            <person name="Muller S."/>
            <person name="Spooner W."/>
            <person name="Narechania A."/>
            <person name="Ren L."/>
            <person name="Wei S."/>
            <person name="Kumari S."/>
            <person name="Faga B."/>
            <person name="Levy M.J."/>
            <person name="McMahan L."/>
            <person name="Van Buren P."/>
            <person name="Vaughn M.W."/>
            <person name="Ying K."/>
            <person name="Yeh C.-T."/>
            <person name="Emrich S.J."/>
            <person name="Jia Y."/>
            <person name="Kalyanaraman A."/>
            <person name="Hsia A.-P."/>
            <person name="Barbazuk W.B."/>
            <person name="Baucom R.S."/>
            <person name="Brutnell T.P."/>
            <person name="Carpita N.C."/>
            <person name="Chaparro C."/>
            <person name="Chia J.-M."/>
            <person name="Deragon J.-M."/>
            <person name="Estill J.C."/>
            <person name="Fu Y."/>
            <person name="Jeddeloh J.A."/>
            <person name="Han Y."/>
            <person name="Lee H."/>
            <person name="Li P."/>
            <person name="Lisch D.R."/>
            <person name="Liu S."/>
            <person name="Liu Z."/>
            <person name="Nagel D.H."/>
            <person name="McCann M.C."/>
            <person name="SanMiguel P."/>
            <person name="Myers A.M."/>
            <person name="Nettleton D."/>
            <person name="Nguyen J."/>
            <person name="Penning B.W."/>
            <person name="Ponnala L."/>
            <person name="Schneider K.L."/>
            <person name="Schwartz D.C."/>
            <person name="Sharma A."/>
            <person name="Soderlund C."/>
            <person name="Springer N.M."/>
            <person name="Sun Q."/>
            <person name="Wang H."/>
            <person name="Waterman M."/>
            <person name="Westerman R."/>
            <person name="Wolfgruber T.K."/>
            <person name="Yang L."/>
            <person name="Yu Y."/>
            <person name="Zhang L."/>
            <person name="Zhou S."/>
            <person name="Zhu Q."/>
            <person name="Bennetzen J.L."/>
            <person name="Dawe R.K."/>
            <person name="Jiang J."/>
            <person name="Jiang N."/>
            <person name="Presting G.G."/>
            <person name="Wessler S.R."/>
            <person name="Aluru S."/>
            <person name="Martienssen R.A."/>
            <person name="Clifton S.W."/>
            <person name="McCombie W.R."/>
            <person name="Wing R.A."/>
            <person name="Wilson R.K."/>
        </authorList>
    </citation>
    <scope>NUCLEOTIDE SEQUENCE [LARGE SCALE GENOMIC DNA]</scope>
    <source>
        <strain evidence="3">cv. B73</strain>
    </source>
</reference>
<feature type="region of interest" description="Disordered" evidence="1">
    <location>
        <begin position="82"/>
        <end position="118"/>
    </location>
</feature>
<evidence type="ECO:0000256" key="1">
    <source>
        <dbReference type="SAM" id="MobiDB-lite"/>
    </source>
</evidence>
<dbReference type="Proteomes" id="UP000007305">
    <property type="component" value="Chromosome 8"/>
</dbReference>
<name>A0A804QGJ5_MAIZE</name>
<dbReference type="EnsemblPlants" id="Zm00001eb333710_T001">
    <property type="protein sequence ID" value="Zm00001eb333710_P001"/>
    <property type="gene ID" value="Zm00001eb333710"/>
</dbReference>
<protein>
    <submittedName>
        <fullName evidence="2">Uncharacterized protein</fullName>
    </submittedName>
</protein>
<reference evidence="2" key="2">
    <citation type="submission" date="2019-07" db="EMBL/GenBank/DDBJ databases">
        <authorList>
            <person name="Seetharam A."/>
            <person name="Woodhouse M."/>
            <person name="Cannon E."/>
        </authorList>
    </citation>
    <scope>NUCLEOTIDE SEQUENCE [LARGE SCALE GENOMIC DNA]</scope>
    <source>
        <strain evidence="2">cv. B73</strain>
    </source>
</reference>
<dbReference type="AlphaFoldDB" id="A0A804QGJ5"/>